<gene>
    <name evidence="7" type="ORF">LY89DRAFT_684456</name>
</gene>
<dbReference type="PROSITE" id="PS00571">
    <property type="entry name" value="AMIDASES"/>
    <property type="match status" value="1"/>
</dbReference>
<name>A0A194XB80_MOLSC</name>
<dbReference type="SUPFAM" id="SSF75304">
    <property type="entry name" value="Amidase signature (AS) enzymes"/>
    <property type="match status" value="1"/>
</dbReference>
<dbReference type="InterPro" id="IPR023631">
    <property type="entry name" value="Amidase_dom"/>
</dbReference>
<dbReference type="GeneID" id="28824608"/>
<dbReference type="RefSeq" id="XP_018071759.1">
    <property type="nucleotide sequence ID" value="XM_018214882.1"/>
</dbReference>
<dbReference type="InParanoid" id="A0A194XB80"/>
<dbReference type="EC" id="3.5.1.4" evidence="3"/>
<dbReference type="STRING" id="149040.A0A194XB80"/>
<accession>A0A194XB80</accession>
<feature type="active site" description="Acyl-ester intermediate" evidence="5">
    <location>
        <position position="245"/>
    </location>
</feature>
<dbReference type="KEGG" id="psco:LY89DRAFT_684456"/>
<evidence type="ECO:0000256" key="2">
    <source>
        <dbReference type="ARBA" id="ARBA00009199"/>
    </source>
</evidence>
<keyword evidence="8" id="KW-1185">Reference proteome</keyword>
<evidence type="ECO:0000259" key="6">
    <source>
        <dbReference type="Pfam" id="PF01425"/>
    </source>
</evidence>
<evidence type="ECO:0000313" key="8">
    <source>
        <dbReference type="Proteomes" id="UP000070700"/>
    </source>
</evidence>
<dbReference type="AlphaFoldDB" id="A0A194XB80"/>
<evidence type="ECO:0000256" key="3">
    <source>
        <dbReference type="ARBA" id="ARBA00012922"/>
    </source>
</evidence>
<dbReference type="InterPro" id="IPR036928">
    <property type="entry name" value="AS_sf"/>
</dbReference>
<dbReference type="PIRSF" id="PIRSF001221">
    <property type="entry name" value="Amidase_fungi"/>
    <property type="match status" value="1"/>
</dbReference>
<dbReference type="EMBL" id="KQ947414">
    <property type="protein sequence ID" value="KUJ17404.1"/>
    <property type="molecule type" value="Genomic_DNA"/>
</dbReference>
<dbReference type="OrthoDB" id="6428749at2759"/>
<feature type="active site" description="Charge relay system" evidence="5">
    <location>
        <position position="146"/>
    </location>
</feature>
<comment type="similarity">
    <text evidence="2">Belongs to the amidase family.</text>
</comment>
<evidence type="ECO:0000256" key="1">
    <source>
        <dbReference type="ARBA" id="ARBA00001311"/>
    </source>
</evidence>
<dbReference type="Proteomes" id="UP000070700">
    <property type="component" value="Unassembled WGS sequence"/>
</dbReference>
<reference evidence="7 8" key="1">
    <citation type="submission" date="2015-10" db="EMBL/GenBank/DDBJ databases">
        <title>Full genome of DAOMC 229536 Phialocephala scopiformis, a fungal endophyte of spruce producing the potent anti-insectan compound rugulosin.</title>
        <authorList>
            <consortium name="DOE Joint Genome Institute"/>
            <person name="Walker A.K."/>
            <person name="Frasz S.L."/>
            <person name="Seifert K.A."/>
            <person name="Miller J.D."/>
            <person name="Mondo S.J."/>
            <person name="Labutti K."/>
            <person name="Lipzen A."/>
            <person name="Dockter R."/>
            <person name="Kennedy M."/>
            <person name="Grigoriev I.V."/>
            <person name="Spatafora J.W."/>
        </authorList>
    </citation>
    <scope>NUCLEOTIDE SEQUENCE [LARGE SCALE GENOMIC DNA]</scope>
    <source>
        <strain evidence="7 8">CBS 120377</strain>
    </source>
</reference>
<evidence type="ECO:0000313" key="7">
    <source>
        <dbReference type="EMBL" id="KUJ17404.1"/>
    </source>
</evidence>
<dbReference type="Pfam" id="PF01425">
    <property type="entry name" value="Amidase"/>
    <property type="match status" value="1"/>
</dbReference>
<sequence>MTGHSAAEVSWQAIAKCKQAYRDSQIPQQWSIPSNMLPKDPPLMKYGLQNVLHVPRECGLLSPTEVTITETHSVEDLLSALATGKLSALEVTTAFCKRTAIAQQLTNCVTEPLFLSAIQRAKELDESLAREGRVVGPLHGLPISLKDSFDVIGVDSSIGIASLCFKPATINSPLIDLLLSLGCVIIAKTNVPQTLNSLDSVNNVFGRTMNPINRLCTAGGSSGGEGVIVAMRGSIVGWGADTGGSIRVPAMCNGIFGIKSSNGRIPAGGGPLISNDGTSRCAVPAVVGPLARSIEDIDFVMREVVPRAWMWAEDCFPSTWSLDTPLTGSGPNGEFVFGILRGDGNCTPLPPMMKLLDEVKTKLNQYPNTKAIELAAPQAWTKCQSVMAKLMSADGGGVLAGLLDATGEPLVPWMVGKFKRSEPKTLPQVAELQARRTKLEREMMQLWVEEDGKGGKKSKVDAVICLIAPHPVPEIERYNAAGYTSSWTLLDYPAGSVPVRDFSAEDLELGQPQGGTTISSWDERNRQLWDEKTVNRRVYVGTPLSVQVVTPRLQDKRLIEAMRIVNAAVHREGSRSKL</sequence>
<dbReference type="PANTHER" id="PTHR46072">
    <property type="entry name" value="AMIDASE-RELATED-RELATED"/>
    <property type="match status" value="1"/>
</dbReference>
<keyword evidence="4" id="KW-0378">Hydrolase</keyword>
<evidence type="ECO:0000256" key="5">
    <source>
        <dbReference type="PIRSR" id="PIRSR001221-1"/>
    </source>
</evidence>
<proteinExistence type="inferred from homology"/>
<organism evidence="7 8">
    <name type="scientific">Mollisia scopiformis</name>
    <name type="common">Conifer needle endophyte fungus</name>
    <name type="synonym">Phialocephala scopiformis</name>
    <dbReference type="NCBI Taxonomy" id="149040"/>
    <lineage>
        <taxon>Eukaryota</taxon>
        <taxon>Fungi</taxon>
        <taxon>Dikarya</taxon>
        <taxon>Ascomycota</taxon>
        <taxon>Pezizomycotina</taxon>
        <taxon>Leotiomycetes</taxon>
        <taxon>Helotiales</taxon>
        <taxon>Mollisiaceae</taxon>
        <taxon>Mollisia</taxon>
    </lineage>
</organism>
<dbReference type="InterPro" id="IPR020556">
    <property type="entry name" value="Amidase_CS"/>
</dbReference>
<feature type="domain" description="Amidase" evidence="6">
    <location>
        <begin position="90"/>
        <end position="558"/>
    </location>
</feature>
<feature type="active site" description="Charge relay system" evidence="5">
    <location>
        <position position="221"/>
    </location>
</feature>
<protein>
    <recommendedName>
        <fullName evidence="3">amidase</fullName>
        <ecNumber evidence="3">3.5.1.4</ecNumber>
    </recommendedName>
</protein>
<evidence type="ECO:0000256" key="4">
    <source>
        <dbReference type="ARBA" id="ARBA00022801"/>
    </source>
</evidence>
<comment type="catalytic activity">
    <reaction evidence="1">
        <text>a monocarboxylic acid amide + H2O = a monocarboxylate + NH4(+)</text>
        <dbReference type="Rhea" id="RHEA:12020"/>
        <dbReference type="ChEBI" id="CHEBI:15377"/>
        <dbReference type="ChEBI" id="CHEBI:28938"/>
        <dbReference type="ChEBI" id="CHEBI:35757"/>
        <dbReference type="ChEBI" id="CHEBI:83628"/>
        <dbReference type="EC" id="3.5.1.4"/>
    </reaction>
</comment>
<dbReference type="GO" id="GO:0004040">
    <property type="term" value="F:amidase activity"/>
    <property type="evidence" value="ECO:0007669"/>
    <property type="project" value="UniProtKB-EC"/>
</dbReference>
<dbReference type="Gene3D" id="3.90.1300.10">
    <property type="entry name" value="Amidase signature (AS) domain"/>
    <property type="match status" value="1"/>
</dbReference>
<dbReference type="PANTHER" id="PTHR46072:SF6">
    <property type="entry name" value="AMIDASE, PUTATIVE (AFU_ORTHOLOGUE AFUA_1G14530)-RELATED"/>
    <property type="match status" value="1"/>
</dbReference>